<proteinExistence type="predicted"/>
<evidence type="ECO:0008006" key="3">
    <source>
        <dbReference type="Google" id="ProtNLM"/>
    </source>
</evidence>
<dbReference type="EMBL" id="JAANHS010000004">
    <property type="protein sequence ID" value="NHB76522.1"/>
    <property type="molecule type" value="Genomic_DNA"/>
</dbReference>
<dbReference type="InterPro" id="IPR047677">
    <property type="entry name" value="GDCCVxC"/>
</dbReference>
<accession>A0ABX0G6B8</accession>
<dbReference type="Proteomes" id="UP001515660">
    <property type="component" value="Unassembled WGS sequence"/>
</dbReference>
<organism evidence="1 2">
    <name type="scientific">Rhodobacter calidifons</name>
    <dbReference type="NCBI Taxonomy" id="2715277"/>
    <lineage>
        <taxon>Bacteria</taxon>
        <taxon>Pseudomonadati</taxon>
        <taxon>Pseudomonadota</taxon>
        <taxon>Alphaproteobacteria</taxon>
        <taxon>Rhodobacterales</taxon>
        <taxon>Rhodobacter group</taxon>
        <taxon>Rhodobacter</taxon>
    </lineage>
</organism>
<evidence type="ECO:0000313" key="1">
    <source>
        <dbReference type="EMBL" id="NHB76522.1"/>
    </source>
</evidence>
<comment type="caution">
    <text evidence="1">The sequence shown here is derived from an EMBL/GenBank/DDBJ whole genome shotgun (WGS) entry which is preliminary data.</text>
</comment>
<evidence type="ECO:0000313" key="2">
    <source>
        <dbReference type="Proteomes" id="UP001515660"/>
    </source>
</evidence>
<protein>
    <recommendedName>
        <fullName evidence="3">LITAF domain-containing protein</fullName>
    </recommendedName>
</protein>
<sequence length="75" mass="7800">MTPSPATPILTTVLTCPACGHRATETMPTDACQWFYACPACATTLRPRPGDCCVFCSYATVPCPPMQVPGGCCGA</sequence>
<gene>
    <name evidence="1" type="ORF">G8O29_07175</name>
</gene>
<reference evidence="1 2" key="1">
    <citation type="journal article" date="2022" name="Microorganisms">
        <title>Genome Sequence and Characterization of a Xanthorhodopsin-Containing, Aerobic Anoxygenic Phototrophic Rhodobacter Species, Isolated from Mesophilic Conditions at Yellowstone National Park.</title>
        <authorList>
            <person name="Kyndt J.A."/>
            <person name="Robertson S."/>
            <person name="Shoffstall I.B."/>
            <person name="Ramaley R.F."/>
            <person name="Meyer T.E."/>
        </authorList>
    </citation>
    <scope>NUCLEOTIDE SEQUENCE [LARGE SCALE GENOMIC DNA]</scope>
    <source>
        <strain evidence="1 2">M37P</strain>
    </source>
</reference>
<name>A0ABX0G6B8_9RHOB</name>
<keyword evidence="2" id="KW-1185">Reference proteome</keyword>
<dbReference type="RefSeq" id="WP_166402559.1">
    <property type="nucleotide sequence ID" value="NZ_JAANHS010000004.1"/>
</dbReference>
<dbReference type="NCBIfam" id="NF041374">
    <property type="entry name" value="GDCCVxC"/>
    <property type="match status" value="1"/>
</dbReference>